<dbReference type="InterPro" id="IPR036273">
    <property type="entry name" value="CRAL/TRIO_N_dom_sf"/>
</dbReference>
<evidence type="ECO:0000259" key="2">
    <source>
        <dbReference type="PROSITE" id="PS50191"/>
    </source>
</evidence>
<comment type="caution">
    <text evidence="3">The sequence shown here is derived from an EMBL/GenBank/DDBJ whole genome shotgun (WGS) entry which is preliminary data.</text>
</comment>
<dbReference type="EMBL" id="PNBA02000010">
    <property type="protein sequence ID" value="KAG6410655.1"/>
    <property type="molecule type" value="Genomic_DNA"/>
</dbReference>
<protein>
    <recommendedName>
        <fullName evidence="2">CRAL-TRIO domain-containing protein</fullName>
    </recommendedName>
</protein>
<reference evidence="3" key="1">
    <citation type="submission" date="2018-01" db="EMBL/GenBank/DDBJ databases">
        <authorList>
            <person name="Mao J.F."/>
        </authorList>
    </citation>
    <scope>NUCLEOTIDE SEQUENCE</scope>
    <source>
        <strain evidence="3">Huo1</strain>
        <tissue evidence="3">Leaf</tissue>
    </source>
</reference>
<dbReference type="InterPro" id="IPR036865">
    <property type="entry name" value="CRAL-TRIO_dom_sf"/>
</dbReference>
<gene>
    <name evidence="3" type="ORF">SASPL_128720</name>
</gene>
<proteinExistence type="predicted"/>
<dbReference type="CDD" id="cd00170">
    <property type="entry name" value="SEC14"/>
    <property type="match status" value="1"/>
</dbReference>
<feature type="region of interest" description="Disordered" evidence="1">
    <location>
        <begin position="1"/>
        <end position="38"/>
    </location>
</feature>
<name>A0A8X8XA23_SALSN</name>
<organism evidence="3">
    <name type="scientific">Salvia splendens</name>
    <name type="common">Scarlet sage</name>
    <dbReference type="NCBI Taxonomy" id="180675"/>
    <lineage>
        <taxon>Eukaryota</taxon>
        <taxon>Viridiplantae</taxon>
        <taxon>Streptophyta</taxon>
        <taxon>Embryophyta</taxon>
        <taxon>Tracheophyta</taxon>
        <taxon>Spermatophyta</taxon>
        <taxon>Magnoliopsida</taxon>
        <taxon>eudicotyledons</taxon>
        <taxon>Gunneridae</taxon>
        <taxon>Pentapetalae</taxon>
        <taxon>asterids</taxon>
        <taxon>lamiids</taxon>
        <taxon>Lamiales</taxon>
        <taxon>Lamiaceae</taxon>
        <taxon>Nepetoideae</taxon>
        <taxon>Mentheae</taxon>
        <taxon>Salviinae</taxon>
        <taxon>Salvia</taxon>
        <taxon>Salvia subgen. Calosphace</taxon>
        <taxon>core Calosphace</taxon>
    </lineage>
</organism>
<evidence type="ECO:0000313" key="3">
    <source>
        <dbReference type="EMBL" id="KAG6410655.1"/>
    </source>
</evidence>
<dbReference type="SMART" id="SM00516">
    <property type="entry name" value="SEC14"/>
    <property type="match status" value="1"/>
</dbReference>
<dbReference type="SUPFAM" id="SSF46938">
    <property type="entry name" value="CRAL/TRIO N-terminal domain"/>
    <property type="match status" value="1"/>
</dbReference>
<feature type="compositionally biased region" description="Basic and acidic residues" evidence="1">
    <location>
        <begin position="23"/>
        <end position="38"/>
    </location>
</feature>
<accession>A0A8X8XA23</accession>
<sequence length="272" mass="31383">MEKALNQEVEEKEEETFYSPNCIEEKNEEIQSNGDEEKKKIHQLRELAAKQDPACKEVDEATLRRFLCARDLDIEKASAMLIKYMAWRRKFVPRGSISASEAPNHIAHNKVFMQGTDKRGCPVALVFGAKHFPSKGTYEELKRYAVFALDKICSSLDFLDARIPYGEEKFTIIVDLEGFGYSNSDVRGYIAVLSILQDYYPERLKKLFFVHVSYVFMTAWKIVYPFVDKNTRKKITFVDNKKLQSALLEEIDVDQLPQIYGGKLELIPIQDS</sequence>
<feature type="domain" description="CRAL-TRIO" evidence="2">
    <location>
        <begin position="99"/>
        <end position="268"/>
    </location>
</feature>
<dbReference type="Pfam" id="PF00650">
    <property type="entry name" value="CRAL_TRIO"/>
    <property type="match status" value="1"/>
</dbReference>
<evidence type="ECO:0000313" key="4">
    <source>
        <dbReference type="Proteomes" id="UP000298416"/>
    </source>
</evidence>
<dbReference type="Gene3D" id="3.40.525.10">
    <property type="entry name" value="CRAL-TRIO lipid binding domain"/>
    <property type="match status" value="1"/>
</dbReference>
<dbReference type="Proteomes" id="UP000298416">
    <property type="component" value="Unassembled WGS sequence"/>
</dbReference>
<reference evidence="3" key="2">
    <citation type="submission" date="2020-08" db="EMBL/GenBank/DDBJ databases">
        <title>Plant Genome Project.</title>
        <authorList>
            <person name="Zhang R.-G."/>
        </authorList>
    </citation>
    <scope>NUCLEOTIDE SEQUENCE</scope>
    <source>
        <strain evidence="3">Huo1</strain>
        <tissue evidence="3">Leaf</tissue>
    </source>
</reference>
<dbReference type="InterPro" id="IPR001251">
    <property type="entry name" value="CRAL-TRIO_dom"/>
</dbReference>
<dbReference type="AlphaFoldDB" id="A0A8X8XA23"/>
<evidence type="ECO:0000256" key="1">
    <source>
        <dbReference type="SAM" id="MobiDB-lite"/>
    </source>
</evidence>
<dbReference type="PROSITE" id="PS50191">
    <property type="entry name" value="CRAL_TRIO"/>
    <property type="match status" value="1"/>
</dbReference>
<keyword evidence="4" id="KW-1185">Reference proteome</keyword>
<dbReference type="InterPro" id="IPR011074">
    <property type="entry name" value="CRAL/TRIO_N_dom"/>
</dbReference>
<dbReference type="SMART" id="SM01100">
    <property type="entry name" value="CRAL_TRIO_N"/>
    <property type="match status" value="1"/>
</dbReference>
<dbReference type="PANTHER" id="PTHR46277:SF19">
    <property type="entry name" value="RANDOM SLUG PROTEIN 5-LIKE"/>
    <property type="match status" value="1"/>
</dbReference>
<dbReference type="SUPFAM" id="SSF52087">
    <property type="entry name" value="CRAL/TRIO domain"/>
    <property type="match status" value="1"/>
</dbReference>
<dbReference type="PANTHER" id="PTHR46277">
    <property type="entry name" value="OS03G0850700 PROTEIN"/>
    <property type="match status" value="1"/>
</dbReference>